<evidence type="ECO:0000259" key="2">
    <source>
        <dbReference type="Pfam" id="PF01048"/>
    </source>
</evidence>
<organism evidence="3 4">
    <name type="scientific">Streptosporangium amethystogenes subsp. fukuiense</name>
    <dbReference type="NCBI Taxonomy" id="698418"/>
    <lineage>
        <taxon>Bacteria</taxon>
        <taxon>Bacillati</taxon>
        <taxon>Actinomycetota</taxon>
        <taxon>Actinomycetes</taxon>
        <taxon>Streptosporangiales</taxon>
        <taxon>Streptosporangiaceae</taxon>
        <taxon>Streptosporangium</taxon>
    </lineage>
</organism>
<evidence type="ECO:0000256" key="1">
    <source>
        <dbReference type="SAM" id="MobiDB-lite"/>
    </source>
</evidence>
<dbReference type="PANTHER" id="PTHR46832:SF1">
    <property type="entry name" value="5'-METHYLTHIOADENOSINE_S-ADENOSYLHOMOCYSTEINE NUCLEOSIDASE"/>
    <property type="match status" value="1"/>
</dbReference>
<dbReference type="EMBL" id="JBHTEE010000001">
    <property type="protein sequence ID" value="MFC7603877.1"/>
    <property type="molecule type" value="Genomic_DNA"/>
</dbReference>
<reference evidence="4" key="1">
    <citation type="journal article" date="2019" name="Int. J. Syst. Evol. Microbiol.">
        <title>The Global Catalogue of Microorganisms (GCM) 10K type strain sequencing project: providing services to taxonomists for standard genome sequencing and annotation.</title>
        <authorList>
            <consortium name="The Broad Institute Genomics Platform"/>
            <consortium name="The Broad Institute Genome Sequencing Center for Infectious Disease"/>
            <person name="Wu L."/>
            <person name="Ma J."/>
        </authorList>
    </citation>
    <scope>NUCLEOTIDE SEQUENCE [LARGE SCALE GENOMIC DNA]</scope>
    <source>
        <strain evidence="4">JCM 10083</strain>
    </source>
</reference>
<feature type="region of interest" description="Disordered" evidence="1">
    <location>
        <begin position="197"/>
        <end position="240"/>
    </location>
</feature>
<name>A0ABW2T646_9ACTN</name>
<protein>
    <recommendedName>
        <fullName evidence="2">Nucleoside phosphorylase domain-containing protein</fullName>
    </recommendedName>
</protein>
<dbReference type="InterPro" id="IPR035994">
    <property type="entry name" value="Nucleoside_phosphorylase_sf"/>
</dbReference>
<dbReference type="InterPro" id="IPR000845">
    <property type="entry name" value="Nucleoside_phosphorylase_d"/>
</dbReference>
<gene>
    <name evidence="3" type="ORF">ACFQVD_27560</name>
</gene>
<dbReference type="SUPFAM" id="SSF53167">
    <property type="entry name" value="Purine and uridine phosphorylases"/>
    <property type="match status" value="1"/>
</dbReference>
<dbReference type="RefSeq" id="WP_386272412.1">
    <property type="nucleotide sequence ID" value="NZ_JBHSIJ010000002.1"/>
</dbReference>
<dbReference type="Proteomes" id="UP001596514">
    <property type="component" value="Unassembled WGS sequence"/>
</dbReference>
<sequence>MTGLLICTALAVEARAVRSGLPAEEVRVIRTGMGPRRAASAAARLPPAGALAVTGFCGALDEGLRPGDVLVASEIRFAGRAVPCPSAWPLAEELARAGLSARTGPLVTSDHIVTGAERRRLAAEGAAAVDMETGPLAGAVPGLPFAALRVVADIAGAALLRPATIRGGAVAYRVLRRLGPVLARWAAAISPSLPEESVPFHYPRRCNPDADTDPPESSHRRLHPSPEAARAGEVPPSGGT</sequence>
<evidence type="ECO:0000313" key="4">
    <source>
        <dbReference type="Proteomes" id="UP001596514"/>
    </source>
</evidence>
<dbReference type="Gene3D" id="3.40.50.1580">
    <property type="entry name" value="Nucleoside phosphorylase domain"/>
    <property type="match status" value="1"/>
</dbReference>
<dbReference type="PANTHER" id="PTHR46832">
    <property type="entry name" value="5'-METHYLTHIOADENOSINE/S-ADENOSYLHOMOCYSTEINE NUCLEOSIDASE"/>
    <property type="match status" value="1"/>
</dbReference>
<keyword evidence="4" id="KW-1185">Reference proteome</keyword>
<dbReference type="Pfam" id="PF01048">
    <property type="entry name" value="PNP_UDP_1"/>
    <property type="match status" value="1"/>
</dbReference>
<proteinExistence type="predicted"/>
<feature type="domain" description="Nucleoside phosphorylase" evidence="2">
    <location>
        <begin position="21"/>
        <end position="158"/>
    </location>
</feature>
<evidence type="ECO:0000313" key="3">
    <source>
        <dbReference type="EMBL" id="MFC7603877.1"/>
    </source>
</evidence>
<accession>A0ABW2T646</accession>
<comment type="caution">
    <text evidence="3">The sequence shown here is derived from an EMBL/GenBank/DDBJ whole genome shotgun (WGS) entry which is preliminary data.</text>
</comment>